<accession>E1KU71</accession>
<dbReference type="EMBL" id="AEDO01000060">
    <property type="protein sequence ID" value="EFL44966.1"/>
    <property type="molecule type" value="Genomic_DNA"/>
</dbReference>
<dbReference type="AlphaFoldDB" id="E1KU71"/>
<evidence type="ECO:0000313" key="2">
    <source>
        <dbReference type="Proteomes" id="UP000003610"/>
    </source>
</evidence>
<gene>
    <name evidence="1" type="ORF">HMPREF9296_1004</name>
</gene>
<protein>
    <submittedName>
        <fullName evidence="1">Uncharacterized protein</fullName>
    </submittedName>
</protein>
<organism evidence="1 2">
    <name type="scientific">Prevotella disiens FB035-09AN</name>
    <dbReference type="NCBI Taxonomy" id="866771"/>
    <lineage>
        <taxon>Bacteria</taxon>
        <taxon>Pseudomonadati</taxon>
        <taxon>Bacteroidota</taxon>
        <taxon>Bacteroidia</taxon>
        <taxon>Bacteroidales</taxon>
        <taxon>Prevotellaceae</taxon>
        <taxon>Prevotella</taxon>
    </lineage>
</organism>
<reference evidence="1 2" key="1">
    <citation type="submission" date="2010-08" db="EMBL/GenBank/DDBJ databases">
        <authorList>
            <person name="Durkin A.S."/>
            <person name="Madupu R."/>
            <person name="Torralba M."/>
            <person name="Gillis M."/>
            <person name="Methe B."/>
            <person name="Sutton G."/>
            <person name="Nelson K.E."/>
        </authorList>
    </citation>
    <scope>NUCLEOTIDE SEQUENCE [LARGE SCALE GENOMIC DNA]</scope>
    <source>
        <strain evidence="1 2">FB035-09AN</strain>
    </source>
</reference>
<dbReference type="Proteomes" id="UP000003610">
    <property type="component" value="Unassembled WGS sequence"/>
</dbReference>
<name>E1KU71_9BACT</name>
<evidence type="ECO:0000313" key="1">
    <source>
        <dbReference type="EMBL" id="EFL44966.1"/>
    </source>
</evidence>
<dbReference type="eggNOG" id="ENOG5033HFT">
    <property type="taxonomic scope" value="Bacteria"/>
</dbReference>
<comment type="caution">
    <text evidence="1">The sequence shown here is derived from an EMBL/GenBank/DDBJ whole genome shotgun (WGS) entry which is preliminary data.</text>
</comment>
<proteinExistence type="predicted"/>
<sequence>MANKKITEEEINAICENLVSTKSSNRRSAAKKIRKYNLTRLGDELYNAYLKEKVDKRTWETQMEMIQTLGKIGYKKALSEILSIVEKNERLDMITFAAALSFVRLERTNLCDISPIMKLLEFGELSVLCGAMASLTFDDVIPTEDDISVIIQKIESFEESRIYVTGVHDPRGYLISAMALWKKEIVSDYLQKYENHKSLKDNVERAFLNKKSYFEA</sequence>
<dbReference type="STRING" id="866771.HMPREF9296_1004"/>
<dbReference type="RefSeq" id="WP_004358245.1">
    <property type="nucleotide sequence ID" value="NZ_AEDO01000060.1"/>
</dbReference>